<evidence type="ECO:0000256" key="3">
    <source>
        <dbReference type="ARBA" id="ARBA00022839"/>
    </source>
</evidence>
<dbReference type="Gene3D" id="3.40.50.300">
    <property type="entry name" value="P-loop containing nucleotide triphosphate hydrolases"/>
    <property type="match status" value="2"/>
</dbReference>
<accession>A0A4Q2K3L8</accession>
<evidence type="ECO:0000259" key="6">
    <source>
        <dbReference type="PROSITE" id="PS51193"/>
    </source>
</evidence>
<evidence type="ECO:0000256" key="4">
    <source>
        <dbReference type="ARBA" id="ARBA00022840"/>
    </source>
</evidence>
<dbReference type="GO" id="GO:0005524">
    <property type="term" value="F:ATP binding"/>
    <property type="evidence" value="ECO:0007669"/>
    <property type="project" value="UniProtKB-KW"/>
</dbReference>
<sequence>MQGDLLAYISDGTPQSIIDRYAQLSEYAQRADFGEFDRDIVVIDTETTGFSFNHDELTQIAAARMDKGEIVGWFVTFVNPGKPIPEEVAHLTNIHDSDVADAPTPSDALAQLVEFVGSSKLVAHNAAFDRTFTTRHPSGYPLLQNVWLDSLDLARIALPRLKSHRLIDLVRTFGAPVSTHRADDDVAATCAVFRILLAAVDTMPKPLVAKIASLETPDHWPTQAVFNYFADHTGISEGNPAAASELPAAEAIDVSRETSSGQLSWTTGPIDMFSIQGLRRDRLRKIENRPKIDADALASDPMREIVYPSKEEIEQAFRSDGLVGKLYTSYEPRKEQREMSMAVRDAFAASENLVVEAGTGVGKSMAYLVPLAKTAQRNNITVGVATKTNALLDQLVYKEVPALAAALAKEDPNAKPLTCAPLKGFSHYPCLRKIRSVVEDGAQVKEVQGKELSQAPAMAALLSFIEQTEYDDIDGLKLDYRLLPRKIITTSSQECLRRKCPFFGNLCFVHGARKRAEAADILVTNHSLLFCDMAADGGLLPPIRYWAIDEAHGAEAEARRAFSIELDAESILRDARRLSAEDPRRNVFAHAERRVVLKDTKEESETLFFALTQKGKIAGEAYRQAAEAFCASLKGLLFFDTNKRGKGYEIVELWINDDIRKSATFGDVAEKGSALRETAEKLIVACQNLVAYLEDIEDAAAVQREIASIAIDLKEQVSAVELILENPGEAFAYSATLCRKRDRVAEKLEGLPVNVGAKLNETLYASTHSVVFASATLSVNGKFDGFTSAMGLGQSEFSPVRTCQLDSSYDFDKNMTVYVVSDIPEPNDGGYMASLQKLLVDAHRAQQGSMLTLFTNRREMETCFEYVQPRLKSDDLRLVCQKWGVSVKGLRDDFLADEHLSLFALKSFWEGFDAPGATLKGVVIPKLPFAKPTDPLSCERAERDDQAWRHYVLPAAVLEVKQAAGRLIRRADDTGALILADHRLVSKGYGKTFLNSLPSKNIKIMKASEIVAELEAARRA</sequence>
<dbReference type="EMBL" id="SDPW01000001">
    <property type="protein sequence ID" value="RXZ55098.1"/>
    <property type="molecule type" value="Genomic_DNA"/>
</dbReference>
<keyword evidence="3" id="KW-0269">Exonuclease</keyword>
<comment type="similarity">
    <text evidence="5">Belongs to the helicase family. DinG subfamily.</text>
</comment>
<feature type="domain" description="Helicase ATP-binding" evidence="6">
    <location>
        <begin position="322"/>
        <end position="607"/>
    </location>
</feature>
<dbReference type="GO" id="GO:0004527">
    <property type="term" value="F:exonuclease activity"/>
    <property type="evidence" value="ECO:0007669"/>
    <property type="project" value="UniProtKB-KW"/>
</dbReference>
<dbReference type="SUPFAM" id="SSF53098">
    <property type="entry name" value="Ribonuclease H-like"/>
    <property type="match status" value="1"/>
</dbReference>
<dbReference type="SMART" id="SM00479">
    <property type="entry name" value="EXOIII"/>
    <property type="match status" value="1"/>
</dbReference>
<keyword evidence="3" id="KW-0540">Nuclease</keyword>
<keyword evidence="1" id="KW-0547">Nucleotide-binding</keyword>
<dbReference type="InterPro" id="IPR036397">
    <property type="entry name" value="RNaseH_sf"/>
</dbReference>
<organism evidence="7 8">
    <name type="scientific">Senegalimassilia faecalis</name>
    <dbReference type="NCBI Taxonomy" id="2509433"/>
    <lineage>
        <taxon>Bacteria</taxon>
        <taxon>Bacillati</taxon>
        <taxon>Actinomycetota</taxon>
        <taxon>Coriobacteriia</taxon>
        <taxon>Coriobacteriales</taxon>
        <taxon>Coriobacteriaceae</taxon>
        <taxon>Senegalimassilia</taxon>
    </lineage>
</organism>
<evidence type="ECO:0000256" key="5">
    <source>
        <dbReference type="ARBA" id="ARBA00038058"/>
    </source>
</evidence>
<dbReference type="SMART" id="SM00491">
    <property type="entry name" value="HELICc2"/>
    <property type="match status" value="1"/>
</dbReference>
<dbReference type="InterPro" id="IPR027417">
    <property type="entry name" value="P-loop_NTPase"/>
</dbReference>
<dbReference type="CDD" id="cd06127">
    <property type="entry name" value="DEDDh"/>
    <property type="match status" value="1"/>
</dbReference>
<dbReference type="Pfam" id="PF00929">
    <property type="entry name" value="RNase_T"/>
    <property type="match status" value="1"/>
</dbReference>
<dbReference type="FunFam" id="3.30.420.10:FF:000045">
    <property type="entry name" value="3'-5' exonuclease DinG"/>
    <property type="match status" value="1"/>
</dbReference>
<dbReference type="InterPro" id="IPR012337">
    <property type="entry name" value="RNaseH-like_sf"/>
</dbReference>
<dbReference type="OrthoDB" id="9805194at2"/>
<dbReference type="AlphaFoldDB" id="A0A4Q2K3L8"/>
<dbReference type="InterPro" id="IPR045028">
    <property type="entry name" value="DinG/Rad3-like"/>
</dbReference>
<evidence type="ECO:0000313" key="7">
    <source>
        <dbReference type="EMBL" id="RXZ55098.1"/>
    </source>
</evidence>
<dbReference type="Pfam" id="PF13307">
    <property type="entry name" value="Helicase_C_2"/>
    <property type="match status" value="1"/>
</dbReference>
<reference evidence="7 8" key="1">
    <citation type="submission" date="2019-01" db="EMBL/GenBank/DDBJ databases">
        <title>Senegalimassilia sp. nov. KGMB04484 isolated human feces.</title>
        <authorList>
            <person name="Han K.-I."/>
            <person name="Kim J.-S."/>
            <person name="Lee K.C."/>
            <person name="Suh M.K."/>
            <person name="Eom M.K."/>
            <person name="Lee J.H."/>
            <person name="Park S.-H."/>
            <person name="Kang S.W."/>
            <person name="Park J.-E."/>
            <person name="Oh B.S."/>
            <person name="Yu S.Y."/>
            <person name="Choi S.-H."/>
            <person name="Lee D.H."/>
            <person name="Yoon H."/>
            <person name="Kim B.-Y."/>
            <person name="Lee J.H."/>
            <person name="Lee J.-S."/>
        </authorList>
    </citation>
    <scope>NUCLEOTIDE SEQUENCE [LARGE SCALE GENOMIC DNA]</scope>
    <source>
        <strain evidence="7 8">KGMB04484</strain>
    </source>
</reference>
<keyword evidence="4" id="KW-0067">ATP-binding</keyword>
<dbReference type="Gene3D" id="3.30.420.10">
    <property type="entry name" value="Ribonuclease H-like superfamily/Ribonuclease H"/>
    <property type="match status" value="1"/>
</dbReference>
<dbReference type="GO" id="GO:0006139">
    <property type="term" value="P:nucleobase-containing compound metabolic process"/>
    <property type="evidence" value="ECO:0007669"/>
    <property type="project" value="InterPro"/>
</dbReference>
<keyword evidence="2" id="KW-0378">Hydrolase</keyword>
<dbReference type="GO" id="GO:0003676">
    <property type="term" value="F:nucleic acid binding"/>
    <property type="evidence" value="ECO:0007669"/>
    <property type="project" value="InterPro"/>
</dbReference>
<dbReference type="PANTHER" id="PTHR11472:SF34">
    <property type="entry name" value="REGULATOR OF TELOMERE ELONGATION HELICASE 1"/>
    <property type="match status" value="1"/>
</dbReference>
<dbReference type="PANTHER" id="PTHR11472">
    <property type="entry name" value="DNA REPAIR DEAD HELICASE RAD3/XP-D SUBFAMILY MEMBER"/>
    <property type="match status" value="1"/>
</dbReference>
<gene>
    <name evidence="7" type="ORF">ET524_04355</name>
</gene>
<dbReference type="GO" id="GO:0003678">
    <property type="term" value="F:DNA helicase activity"/>
    <property type="evidence" value="ECO:0007669"/>
    <property type="project" value="TreeGrafter"/>
</dbReference>
<evidence type="ECO:0000256" key="2">
    <source>
        <dbReference type="ARBA" id="ARBA00022801"/>
    </source>
</evidence>
<dbReference type="GO" id="GO:0016818">
    <property type="term" value="F:hydrolase activity, acting on acid anhydrides, in phosphorus-containing anhydrides"/>
    <property type="evidence" value="ECO:0007669"/>
    <property type="project" value="InterPro"/>
</dbReference>
<evidence type="ECO:0000256" key="1">
    <source>
        <dbReference type="ARBA" id="ARBA00022741"/>
    </source>
</evidence>
<comment type="caution">
    <text evidence="7">The sequence shown here is derived from an EMBL/GenBank/DDBJ whole genome shotgun (WGS) entry which is preliminary data.</text>
</comment>
<dbReference type="InterPro" id="IPR006555">
    <property type="entry name" value="ATP-dep_Helicase_C"/>
</dbReference>
<proteinExistence type="inferred from homology"/>
<keyword evidence="8" id="KW-1185">Reference proteome</keyword>
<dbReference type="InterPro" id="IPR014013">
    <property type="entry name" value="Helic_SF1/SF2_ATP-bd_DinG/Rad3"/>
</dbReference>
<dbReference type="InterPro" id="IPR013520">
    <property type="entry name" value="Ribonucl_H"/>
</dbReference>
<dbReference type="Proteomes" id="UP000293345">
    <property type="component" value="Unassembled WGS sequence"/>
</dbReference>
<evidence type="ECO:0000313" key="8">
    <source>
        <dbReference type="Proteomes" id="UP000293345"/>
    </source>
</evidence>
<dbReference type="PROSITE" id="PS51193">
    <property type="entry name" value="HELICASE_ATP_BIND_2"/>
    <property type="match status" value="1"/>
</dbReference>
<protein>
    <submittedName>
        <fullName evidence="7">DNA polymerase III subunit epsilon</fullName>
    </submittedName>
</protein>
<name>A0A4Q2K3L8_9ACTN</name>
<dbReference type="SUPFAM" id="SSF52540">
    <property type="entry name" value="P-loop containing nucleoside triphosphate hydrolases"/>
    <property type="match status" value="1"/>
</dbReference>